<name>A0A151GKB1_DRECN</name>
<feature type="region of interest" description="Disordered" evidence="17">
    <location>
        <begin position="2624"/>
        <end position="2658"/>
    </location>
</feature>
<evidence type="ECO:0000256" key="7">
    <source>
        <dbReference type="ARBA" id="ARBA00022771"/>
    </source>
</evidence>
<dbReference type="GO" id="GO:0010008">
    <property type="term" value="C:endosome membrane"/>
    <property type="evidence" value="ECO:0007669"/>
    <property type="project" value="TreeGrafter"/>
</dbReference>
<evidence type="ECO:0000256" key="14">
    <source>
        <dbReference type="HAMAP-Rule" id="MF_03104"/>
    </source>
</evidence>
<evidence type="ECO:0000256" key="6">
    <source>
        <dbReference type="ARBA" id="ARBA00022741"/>
    </source>
</evidence>
<reference evidence="21 22" key="1">
    <citation type="journal article" date="2016" name="Sci. Rep.">
        <title>Insights into Adaptations to a Near-Obligate Nematode Endoparasitic Lifestyle from the Finished Genome of Drechmeria coniospora.</title>
        <authorList>
            <person name="Zhang L."/>
            <person name="Zhou Z."/>
            <person name="Guo Q."/>
            <person name="Fokkens L."/>
            <person name="Miskei M."/>
            <person name="Pocsi I."/>
            <person name="Zhang W."/>
            <person name="Chen M."/>
            <person name="Wang L."/>
            <person name="Sun Y."/>
            <person name="Donzelli B.G."/>
            <person name="Gibson D.M."/>
            <person name="Nelson D.R."/>
            <person name="Luo J.G."/>
            <person name="Rep M."/>
            <person name="Liu H."/>
            <person name="Yang S."/>
            <person name="Wang J."/>
            <person name="Krasnoff S.B."/>
            <person name="Xu Y."/>
            <person name="Molnar I."/>
            <person name="Lin M."/>
        </authorList>
    </citation>
    <scope>NUCLEOTIDE SEQUENCE [LARGE SCALE GENOMIC DNA]</scope>
    <source>
        <strain evidence="21 22">ARSEF 6962</strain>
    </source>
</reference>
<gene>
    <name evidence="14" type="primary">MDM12</name>
    <name evidence="21" type="ORF">DCS_04551</name>
</gene>
<dbReference type="Pfam" id="PF01363">
    <property type="entry name" value="FYVE"/>
    <property type="match status" value="1"/>
</dbReference>
<feature type="compositionally biased region" description="Polar residues" evidence="17">
    <location>
        <begin position="1108"/>
        <end position="1117"/>
    </location>
</feature>
<dbReference type="HAMAP" id="MF_03104">
    <property type="entry name" value="Mdm12"/>
    <property type="match status" value="1"/>
</dbReference>
<feature type="compositionally biased region" description="Basic and acidic residues" evidence="17">
    <location>
        <begin position="121"/>
        <end position="130"/>
    </location>
</feature>
<proteinExistence type="inferred from homology"/>
<feature type="region of interest" description="Disordered" evidence="17">
    <location>
        <begin position="1052"/>
        <end position="1128"/>
    </location>
</feature>
<keyword evidence="12" id="KW-0446">Lipid-binding</keyword>
<evidence type="ECO:0000259" key="19">
    <source>
        <dbReference type="PROSITE" id="PS51455"/>
    </source>
</evidence>
<feature type="compositionally biased region" description="Low complexity" evidence="17">
    <location>
        <begin position="563"/>
        <end position="584"/>
    </location>
</feature>
<feature type="compositionally biased region" description="Polar residues" evidence="17">
    <location>
        <begin position="1712"/>
        <end position="1744"/>
    </location>
</feature>
<feature type="compositionally biased region" description="Polar residues" evidence="17">
    <location>
        <begin position="2779"/>
        <end position="2793"/>
    </location>
</feature>
<keyword evidence="4 16" id="KW-0808">Transferase</keyword>
<accession>A0A151GKB1</accession>
<sequence length="2980" mass="330034">MASSSTSKTVDDTHPSGSLAPSLSFGHRRGSTSTNSVTDKEQLAQALDKIHTSASRCDTLTTFNDFTTPPEGAPASESRGTAGEMVQHGLSGLYSRFREVVGAVSPTTASKEPVFENADNLPKKTADGHSSRLSISSANRGETSHTTMAISSLPAPMTDMSSSAGLTTTTDSRSQMPPSSKATSISLMTGQKSTTSSRQSLPTNATSAVVAADPTIAPPLSIRRDNSRSTIQTEESGGQGSSRRSLSRAELHTRLPTVDTTMSLYDIKDARDDISSIGDIGDKGLSPIKTSAPGSSAQSQNSHARSVSNASSMAPPDTERRTPTVISRISRSISPRYPGSRESSLDRGTAEVSPINTTAHSSLHHDTFTEDPYLYKGQSGNVHIMGTITGEDRASDQMSAHLGKMRMQVLSREFWMKDDTVKECFLCQAPFTAFRRKHHCRTCGCIFDSKCTTVVSGEKFGVQGSLRVCKNCLEVISRRVDGSASEDSADERSFLPKIFGPKQSKGSGSTSQPTVREPDPTMVSEGSEDARPVSTPMMAIPATRRVKDPNSSSSILEINAPQLSRPGSSRSLKSLSASRPPSSAGHKRHHSKHGVMSRYKAPADDRAPFRKRIEEDNARKPKFPAFHDDNIIDPDLADYMSDDSSGDEQMNSIFQTMGTSETHPASYENEKSGFASYAGARKNRHKAGEKSISGMSYVSRGVYDDTNGPGSLLSHKRSARRRNLSNVSGSVHHLGSPRPKSVVYKGPSTSSEMLFPLDSSLPGTQLTRNDSLRRGRAPKVELNQSSLKHVNKLLRQLLTDAEIPSPAAWQRSLVPILLHLTDQVTPDIAKGEDMDIRHYVKLKRIPGSKPSKTSYVSGVVFTKNLALKSMSRTILNPRIVLVTFPIEYQRHQQQHFMSLQAVMEQEKEFLRVVVQRITNLRPHVLLAQKGISGVAMQYLSEANISVAYNVKDTVIEAVARCAEAEIIESIDMLALPVRVGRCSAFKVRTFFNELYVSRKKTYIFISGCRPDLGCTIALRGASNVLLGKVKNIMEFMVYVVYNSKLESSLLRDESVETPEEAGESSMSNSVQVLPDGQRSLSLTSATDSRSGPTTIVNQPSSESEPPSQTAVESSTISGEDETEVANLPTPATERLKLVSLHEHHSHASHESQVPDDVPMPTFYSDMVAKYETKILSASPYVKFKQPHLLMKAREQERRLLYLKRLRDQDAVEEDSEKTDPQKFLLIKPEMVEKIGQQAPRQIMEILHAVHDAEYDKALYNYQTQTRQWETYIQGNLDLFDPYSHQNIVVLYSVICTETKIPCIEPTIIAINFYDEQHVDTGMDPDCTLGQYIVDLAYSKNDICNSNGCERKMAEHHRTYVHDQYRITVFVEYFPNTAPRAPELGDGITMWTYCKLCKKDSKEMAMSEATFKYSFGKYLELLYWGRGLKMKDAVQCSHDHQQDHVRYFTLGDSRIRIHWDPIDLLEIVVPRARITWKVVNDLKLKNEIYTKMEERWSKFMASVRARLKSIRIDSVLPEKAESCKAEVERLTKRAQEEQPKMVRQLQSIYVNSKYYEVVPFNSLVRDMLEKAGDWDQAFAKFEADFLGDKDMRQLTMMQLKKMFTDNESKESLSSTEGTGPSTEGDDRTSQPFTESEDKSTQPTEYTGTTAASTASSKLGDEREMDEKLAMDEDGRIETPAECAVERAEPLDLSASPTALSSSPSKVLPPLIDSNGSSRRATSPRPSVSSTTMGRSPTESSLPDQSLSEKVEEMRRERTVQTGQAAERADVPAEAYKAAPECPARRSGTNVSPPMVRTISHPARVLPRSQSMGKSGVKDAKGGLETHSEQASDVSIKGDKKLSDRLGLNALKSRSKATASGIPRLVHKKRETKVSNLARHFEQLSREFEKERIRDRKERAASLRQPRARLPRTSTKAIVQVYDDVNEAFEEPAGPAEQTAEGQKAGFAAAHAASEPPQSDMPPEKMAEKEAKPESQQSEDRDDGSNSNASQVASDDDGGASDGEEATVSDDILPGIEELADALEPSTEIPLELPKHQKTSLMKYLTNFWAERSASGWPPLEYPVNSTDHIFVDSDIIVREDEPSSVIALALSSDDYKAKLANIRNEAQQMMQRENESAETEPKSLPMSDFGDGMVDEAELKKSLLRTMGTHLRYQFKEGAAVMTCKIFYAEQFDALRRKCGVAERVVESLSRCMKWDSRGGKTKSVFLKTLDDRLVLKSLSPIETSAFVQFAPGYFTIMAEALFHDLPSVIAKMLGFFQVIIKNPSTGTETKLDLLITENLFYDRSPTRIFDLKGSMRNRKIQSTGEQNEVLLDENMVEYIYESPLFAREHSKKLLRASVWNDTLFLARQNVMDYSLMIAVDEERKELVVGIIDCIRTYTWDKKLESWIKDRGFAGGNRNRPTVTSPKEYKSRFRAAMARYILQAPNCWHLFNNPQYPVYSGRARFEEAEGQKTDMGFEARDQSGRAELCRTGVLCETVRWEEKDEKWEISAPLRKHTIRTVSASLPLDPDAPMSIDLDWETLTQGPDGDALAERIRSFVHDKFQTVPLPRFIRAVNVHGFEFGTIAPALELKDITDPLPDFYEQELDDDEASEGSDDDGDGGSFAPPSASAVDLGAEARLLDRRQYRQHQQHQQKQQQQQDQQQQRRHHPTSLKTALRGGDFAGYDLGSPFLGTSTPGILGGPGLNYFQSHLGTGTHTPLAAVAGAHLGNGGWIGSSTPVLDLSSYSAADVGTTRPSHSRQRSESSIISSVDNFLDHPQHPASQAQAHAQAEQALREKSSVSTLAPTSVSTSRPPTRDTHILGSAAGGEGDDDNDDDLAGRRNVREARVEDVQAVFRIRYAGDIKLNLTAEILLDYPMPSFVGIPLKLNITGMSFDGVGVLANIRKRVHFCFLSPEDAAAAVGSDEAGPEGETEGGGNQLPPKGRLGGLLQEIKVESEIGERDGGKQSLKNVGKVERFVLEQVRRIFDEEFVYPSFWTFLV</sequence>
<keyword evidence="14" id="KW-1000">Mitochondrion outer membrane</keyword>
<evidence type="ECO:0000256" key="9">
    <source>
        <dbReference type="ARBA" id="ARBA00022833"/>
    </source>
</evidence>
<feature type="region of interest" description="Disordered" evidence="17">
    <location>
        <begin position="1"/>
        <end position="42"/>
    </location>
</feature>
<evidence type="ECO:0000313" key="22">
    <source>
        <dbReference type="Proteomes" id="UP000076580"/>
    </source>
</evidence>
<feature type="compositionally biased region" description="Low complexity" evidence="17">
    <location>
        <begin position="277"/>
        <end position="286"/>
    </location>
</feature>
<evidence type="ECO:0000259" key="18">
    <source>
        <dbReference type="PROSITE" id="PS50178"/>
    </source>
</evidence>
<keyword evidence="14" id="KW-0256">Endoplasmic reticulum</keyword>
<comment type="caution">
    <text evidence="21">The sequence shown here is derived from an EMBL/GenBank/DDBJ whole genome shotgun (WGS) entry which is preliminary data.</text>
</comment>
<feature type="domain" description="SMP-LTD" evidence="20">
    <location>
        <begin position="2512"/>
        <end position="2980"/>
    </location>
</feature>
<dbReference type="FunCoup" id="A0A151GKB1">
    <property type="interactions" value="764"/>
</dbReference>
<feature type="compositionally biased region" description="Basic and acidic residues" evidence="17">
    <location>
        <begin position="1745"/>
        <end position="1757"/>
    </location>
</feature>
<evidence type="ECO:0000256" key="2">
    <source>
        <dbReference type="ARBA" id="ARBA00004370"/>
    </source>
</evidence>
<feature type="compositionally biased region" description="Polar residues" evidence="17">
    <location>
        <begin position="159"/>
        <end position="207"/>
    </location>
</feature>
<dbReference type="GO" id="GO:0008289">
    <property type="term" value="F:lipid binding"/>
    <property type="evidence" value="ECO:0007669"/>
    <property type="project" value="UniProtKB-KW"/>
</dbReference>
<feature type="compositionally biased region" description="Low complexity" evidence="17">
    <location>
        <begin position="1938"/>
        <end position="1956"/>
    </location>
</feature>
<evidence type="ECO:0000256" key="15">
    <source>
        <dbReference type="PROSITE-ProRule" id="PRU00091"/>
    </source>
</evidence>
<keyword evidence="3" id="KW-0813">Transport</keyword>
<feature type="region of interest" description="Disordered" evidence="17">
    <location>
        <begin position="2585"/>
        <end position="2609"/>
    </location>
</feature>
<evidence type="ECO:0000256" key="16">
    <source>
        <dbReference type="PROSITE-ProRule" id="PRU00781"/>
    </source>
</evidence>
<dbReference type="SMART" id="SM00330">
    <property type="entry name" value="PIPKc"/>
    <property type="match status" value="1"/>
</dbReference>
<evidence type="ECO:0000259" key="20">
    <source>
        <dbReference type="PROSITE" id="PS51847"/>
    </source>
</evidence>
<keyword evidence="22" id="KW-1185">Reference proteome</keyword>
<dbReference type="Pfam" id="PF26544">
    <property type="entry name" value="Mdm12"/>
    <property type="match status" value="2"/>
</dbReference>
<dbReference type="FunFam" id="3.50.7.10:FF:000007">
    <property type="entry name" value="1-phosphatidylinositol 3-phosphate 5-kinase isoform X1"/>
    <property type="match status" value="1"/>
</dbReference>
<feature type="compositionally biased region" description="Basic residues" evidence="17">
    <location>
        <begin position="714"/>
        <end position="723"/>
    </location>
</feature>
<dbReference type="InterPro" id="IPR027409">
    <property type="entry name" value="GroEL-like_apical_dom_sf"/>
</dbReference>
<keyword evidence="8 16" id="KW-0418">Kinase</keyword>
<organism evidence="21 22">
    <name type="scientific">Drechmeria coniospora</name>
    <name type="common">Nematophagous fungus</name>
    <name type="synonym">Meria coniospora</name>
    <dbReference type="NCBI Taxonomy" id="98403"/>
    <lineage>
        <taxon>Eukaryota</taxon>
        <taxon>Fungi</taxon>
        <taxon>Dikarya</taxon>
        <taxon>Ascomycota</taxon>
        <taxon>Pezizomycotina</taxon>
        <taxon>Sordariomycetes</taxon>
        <taxon>Hypocreomycetidae</taxon>
        <taxon>Hypocreales</taxon>
        <taxon>Ophiocordycipitaceae</taxon>
        <taxon>Drechmeria</taxon>
    </lineage>
</organism>
<dbReference type="InterPro" id="IPR031468">
    <property type="entry name" value="SMP_LBD"/>
</dbReference>
<evidence type="ECO:0000313" key="21">
    <source>
        <dbReference type="EMBL" id="KYK57540.1"/>
    </source>
</evidence>
<feature type="compositionally biased region" description="Low complexity" evidence="17">
    <location>
        <begin position="2759"/>
        <end position="2772"/>
    </location>
</feature>
<dbReference type="Gene3D" id="3.50.7.10">
    <property type="entry name" value="GroEL"/>
    <property type="match status" value="1"/>
</dbReference>
<dbReference type="CDD" id="cd21672">
    <property type="entry name" value="SMP_Mdm12"/>
    <property type="match status" value="1"/>
</dbReference>
<evidence type="ECO:0000256" key="4">
    <source>
        <dbReference type="ARBA" id="ARBA00022679"/>
    </source>
</evidence>
<dbReference type="InterPro" id="IPR027483">
    <property type="entry name" value="PInositol-4-P-4/5-kinase_C_sf"/>
</dbReference>
<dbReference type="PANTHER" id="PTHR45748:SF7">
    <property type="entry name" value="1-PHOSPHATIDYLINOSITOL 3-PHOSPHATE 5-KINASE-RELATED"/>
    <property type="match status" value="1"/>
</dbReference>
<evidence type="ECO:0000256" key="17">
    <source>
        <dbReference type="SAM" id="MobiDB-lite"/>
    </source>
</evidence>
<evidence type="ECO:0000256" key="12">
    <source>
        <dbReference type="ARBA" id="ARBA00023121"/>
    </source>
</evidence>
<dbReference type="GO" id="GO:0005524">
    <property type="term" value="F:ATP binding"/>
    <property type="evidence" value="ECO:0007669"/>
    <property type="project" value="UniProtKB-UniRule"/>
</dbReference>
<dbReference type="InParanoid" id="A0A151GKB1"/>
<comment type="function">
    <text evidence="14">Component of the ERMES/MDM complex, which serves as a molecular tether to connect the endoplasmic reticulum (ER) and mitochondria. Components of this complex are involved in the control of mitochondrial shape and protein biogenesis, and function in nonvesicular lipid trafficking between the ER and mitochondria. MDM12 is required for the interaction of the ER-resident membrane protein MMM1 and the outer mitochondrial membrane-resident beta-barrel protein MDM10. The MDM12-MMM1 subcomplex functions in the major beta-barrel assembly pathway that is responsible for biogenesis of all mitochondrial outer membrane beta-barrel proteins, and acts in a late step after the SAM complex. The MDM10-MDM12-MMM1 subcomplex further acts in the TOM40-specific pathway after the action of the MDM12-MMM1 complex. Essential for establishing and maintaining the structure of mitochondria and maintenance of mtDNA nucleoids.</text>
</comment>
<dbReference type="CDD" id="cd03334">
    <property type="entry name" value="Fab1_TCP"/>
    <property type="match status" value="1"/>
</dbReference>
<dbReference type="PROSITE" id="PS51455">
    <property type="entry name" value="PIPK"/>
    <property type="match status" value="1"/>
</dbReference>
<dbReference type="Proteomes" id="UP000076580">
    <property type="component" value="Chromosome 02"/>
</dbReference>
<keyword evidence="6 16" id="KW-0547">Nucleotide-binding</keyword>
<evidence type="ECO:0000256" key="3">
    <source>
        <dbReference type="ARBA" id="ARBA00022448"/>
    </source>
</evidence>
<keyword evidence="5" id="KW-0479">Metal-binding</keyword>
<feature type="compositionally biased region" description="Low complexity" evidence="17">
    <location>
        <begin position="2632"/>
        <end position="2642"/>
    </location>
</feature>
<evidence type="ECO:0000256" key="10">
    <source>
        <dbReference type="ARBA" id="ARBA00022840"/>
    </source>
</evidence>
<dbReference type="FunFam" id="3.30.810.10:FF:000001">
    <property type="entry name" value="1-phosphatidylinositol 3-phosphate 5-kinase FAB1"/>
    <property type="match status" value="1"/>
</dbReference>
<feature type="compositionally biased region" description="Polar residues" evidence="17">
    <location>
        <begin position="288"/>
        <end position="312"/>
    </location>
</feature>
<dbReference type="SUPFAM" id="SSF56104">
    <property type="entry name" value="SAICAR synthase-like"/>
    <property type="match status" value="1"/>
</dbReference>
<feature type="region of interest" description="Disordered" evidence="17">
    <location>
        <begin position="2752"/>
        <end position="2818"/>
    </location>
</feature>
<dbReference type="EMBL" id="LAYC01000002">
    <property type="protein sequence ID" value="KYK57540.1"/>
    <property type="molecule type" value="Genomic_DNA"/>
</dbReference>
<keyword evidence="7 15" id="KW-0863">Zinc-finger</keyword>
<dbReference type="InterPro" id="IPR000306">
    <property type="entry name" value="Znf_FYVE"/>
</dbReference>
<feature type="compositionally biased region" description="Acidic residues" evidence="17">
    <location>
        <begin position="2585"/>
        <end position="2599"/>
    </location>
</feature>
<feature type="compositionally biased region" description="Polar residues" evidence="17">
    <location>
        <begin position="1610"/>
        <end position="1620"/>
    </location>
</feature>
<keyword evidence="11" id="KW-0445">Lipid transport</keyword>
<evidence type="ECO:0000256" key="8">
    <source>
        <dbReference type="ARBA" id="ARBA00022777"/>
    </source>
</evidence>
<dbReference type="InterPro" id="IPR013083">
    <property type="entry name" value="Znf_RING/FYVE/PHD"/>
</dbReference>
<dbReference type="InterPro" id="IPR044769">
    <property type="entry name" value="PIKfyve_PIPKc"/>
</dbReference>
<comment type="subunit">
    <text evidence="14">Component of the ER-mitochondria encounter structure (ERMES) or MDM complex, composed of MMM1, MDM10, MDM12 and MDM34. A MMM1 homodimer associates with one molecule of MDM12 on each side in a pairwise head-to-tail manner, and the SMP-LTD domains of MMM1 and MDM12 generate a continuous hydrophobic tunnel for phospholipid trafficking.</text>
</comment>
<evidence type="ECO:0000256" key="13">
    <source>
        <dbReference type="ARBA" id="ARBA00023136"/>
    </source>
</evidence>
<dbReference type="GO" id="GO:0045040">
    <property type="term" value="P:protein insertion into mitochondrial outer membrane"/>
    <property type="evidence" value="ECO:0007669"/>
    <property type="project" value="UniProtKB-UniRule"/>
</dbReference>
<dbReference type="CDD" id="cd17300">
    <property type="entry name" value="PIPKc_PIKfyve"/>
    <property type="match status" value="1"/>
</dbReference>
<feature type="region of interest" description="Disordered" evidence="17">
    <location>
        <begin position="61"/>
        <end position="81"/>
    </location>
</feature>
<dbReference type="SUPFAM" id="SSF52029">
    <property type="entry name" value="GroEL apical domain-like"/>
    <property type="match status" value="1"/>
</dbReference>
<dbReference type="Gene3D" id="3.30.810.10">
    <property type="entry name" value="2-Layer Sandwich"/>
    <property type="match status" value="1"/>
</dbReference>
<dbReference type="GO" id="GO:0000285">
    <property type="term" value="F:1-phosphatidylinositol-3-phosphate 5-kinase activity"/>
    <property type="evidence" value="ECO:0007669"/>
    <property type="project" value="UniProtKB-EC"/>
</dbReference>
<dbReference type="PROSITE" id="PS51847">
    <property type="entry name" value="SMP"/>
    <property type="match status" value="1"/>
</dbReference>
<dbReference type="PROSITE" id="PS50178">
    <property type="entry name" value="ZF_FYVE"/>
    <property type="match status" value="1"/>
</dbReference>
<comment type="catalytic activity">
    <reaction evidence="1">
        <text>a 1,2-diacyl-sn-glycero-3-phospho-(1D-myo-inositol-3-phosphate) + ATP = a 1,2-diacyl-sn-glycero-3-phospho-(1D-myo-inositol-3,5-bisphosphate) + ADP + H(+)</text>
        <dbReference type="Rhea" id="RHEA:13609"/>
        <dbReference type="ChEBI" id="CHEBI:15378"/>
        <dbReference type="ChEBI" id="CHEBI:30616"/>
        <dbReference type="ChEBI" id="CHEBI:57923"/>
        <dbReference type="ChEBI" id="CHEBI:58088"/>
        <dbReference type="ChEBI" id="CHEBI:456216"/>
        <dbReference type="EC" id="2.7.1.150"/>
    </reaction>
</comment>
<keyword evidence="13 14" id="KW-0472">Membrane</keyword>
<feature type="region of interest" description="Disordered" evidence="17">
    <location>
        <begin position="1604"/>
        <end position="1836"/>
    </location>
</feature>
<feature type="compositionally biased region" description="Low complexity" evidence="17">
    <location>
        <begin position="323"/>
        <end position="341"/>
    </location>
</feature>
<dbReference type="Pfam" id="PF01504">
    <property type="entry name" value="PIP5K"/>
    <property type="match status" value="1"/>
</dbReference>
<feature type="compositionally biased region" description="Polar residues" evidence="17">
    <location>
        <begin position="131"/>
        <end position="150"/>
    </location>
</feature>
<dbReference type="Gene3D" id="3.30.800.10">
    <property type="entry name" value="Phosphatidylinositol Phosphate Kinase II Beta"/>
    <property type="match status" value="1"/>
</dbReference>
<feature type="region of interest" description="Disordered" evidence="17">
    <location>
        <begin position="708"/>
        <end position="747"/>
    </location>
</feature>
<dbReference type="InterPro" id="IPR017455">
    <property type="entry name" value="Znf_FYVE-rel"/>
</dbReference>
<dbReference type="InterPro" id="IPR011011">
    <property type="entry name" value="Znf_FYVE_PHD"/>
</dbReference>
<dbReference type="GO" id="GO:0005789">
    <property type="term" value="C:endoplasmic reticulum membrane"/>
    <property type="evidence" value="ECO:0007669"/>
    <property type="project" value="UniProtKB-SubCell"/>
</dbReference>
<feature type="domain" description="PIPK" evidence="19">
    <location>
        <begin position="2090"/>
        <end position="2420"/>
    </location>
</feature>
<dbReference type="Gene3D" id="3.30.40.10">
    <property type="entry name" value="Zinc/RING finger domain, C3HC4 (zinc finger)"/>
    <property type="match status" value="1"/>
</dbReference>
<dbReference type="GO" id="GO:0000329">
    <property type="term" value="C:fungal-type vacuole membrane"/>
    <property type="evidence" value="ECO:0007669"/>
    <property type="project" value="TreeGrafter"/>
</dbReference>
<dbReference type="FunFam" id="3.30.800.10:FF:000005">
    <property type="entry name" value="1-phosphatidylinositol-3-phosphate 5-kinase (Fab1)"/>
    <property type="match status" value="1"/>
</dbReference>
<protein>
    <recommendedName>
        <fullName evidence="14">Mitochondrial distribution and morphology protein 12</fullName>
    </recommendedName>
    <alternativeName>
        <fullName evidence="14">Mitochondrial inheritance component MDM12</fullName>
    </alternativeName>
</protein>
<dbReference type="GO" id="GO:0008270">
    <property type="term" value="F:zinc ion binding"/>
    <property type="evidence" value="ECO:0007669"/>
    <property type="project" value="UniProtKB-KW"/>
</dbReference>
<dbReference type="InterPro" id="IPR027532">
    <property type="entry name" value="Mdm12"/>
</dbReference>
<feature type="compositionally biased region" description="Basic and acidic residues" evidence="17">
    <location>
        <begin position="1886"/>
        <end position="1899"/>
    </location>
</feature>
<dbReference type="GO" id="GO:0006869">
    <property type="term" value="P:lipid transport"/>
    <property type="evidence" value="ECO:0007669"/>
    <property type="project" value="UniProtKB-KW"/>
</dbReference>
<feature type="compositionally biased region" description="Basic and acidic residues" evidence="17">
    <location>
        <begin position="1657"/>
        <end position="1688"/>
    </location>
</feature>
<dbReference type="InterPro" id="IPR002498">
    <property type="entry name" value="PInositol-4-P-4/5-kinase_core"/>
</dbReference>
<feature type="domain" description="FYVE-type" evidence="18">
    <location>
        <begin position="418"/>
        <end position="477"/>
    </location>
</feature>
<feature type="compositionally biased region" description="Basic and acidic residues" evidence="17">
    <location>
        <begin position="1960"/>
        <end position="1971"/>
    </location>
</feature>
<dbReference type="SMART" id="SM00064">
    <property type="entry name" value="FYVE"/>
    <property type="match status" value="1"/>
</dbReference>
<dbReference type="GO" id="GO:0046854">
    <property type="term" value="P:phosphatidylinositol phosphate biosynthetic process"/>
    <property type="evidence" value="ECO:0007669"/>
    <property type="project" value="TreeGrafter"/>
</dbReference>
<feature type="region of interest" description="Disordered" evidence="17">
    <location>
        <begin position="277"/>
        <end position="351"/>
    </location>
</feature>
<dbReference type="STRING" id="98403.A0A151GKB1"/>
<keyword evidence="9" id="KW-0862">Zinc</keyword>
<dbReference type="InterPro" id="IPR002423">
    <property type="entry name" value="Cpn60/GroEL/TCP-1"/>
</dbReference>
<dbReference type="GO" id="GO:0032865">
    <property type="term" value="C:ERMES complex"/>
    <property type="evidence" value="ECO:0007669"/>
    <property type="project" value="UniProtKB-UniRule"/>
</dbReference>
<feature type="region of interest" description="Disordered" evidence="17">
    <location>
        <begin position="1926"/>
        <end position="2010"/>
    </location>
</feature>
<feature type="compositionally biased region" description="Low complexity" evidence="17">
    <location>
        <begin position="1691"/>
        <end position="1709"/>
    </location>
</feature>
<feature type="compositionally biased region" description="Polar residues" evidence="17">
    <location>
        <begin position="1078"/>
        <end position="1098"/>
    </location>
</feature>
<evidence type="ECO:0000256" key="5">
    <source>
        <dbReference type="ARBA" id="ARBA00022723"/>
    </source>
</evidence>
<comment type="subcellular location">
    <subcellularLocation>
        <location evidence="2">Membrane</location>
    </subcellularLocation>
    <subcellularLocation>
        <location evidence="14">Mitochondrion outer membrane</location>
        <topology evidence="14">Peripheral membrane protein</topology>
        <orientation evidence="14">Cytoplasmic side</orientation>
    </subcellularLocation>
    <subcellularLocation>
        <location evidence="14">Endoplasmic reticulum membrane</location>
        <topology evidence="14">Peripheral membrane protein</topology>
        <orientation evidence="14">Cytoplasmic side</orientation>
    </subcellularLocation>
    <text evidence="14">The ERMES/MDM complex localizes to a few discrete foci (around 10 per single cell), that represent mitochondria-endoplasmic reticulum junctions. These foci are often found next to mtDNA nucleoids.</text>
</comment>
<keyword evidence="10 16" id="KW-0067">ATP-binding</keyword>
<comment type="similarity">
    <text evidence="14">Belongs to the MDM12 family.</text>
</comment>
<dbReference type="SUPFAM" id="SSF57903">
    <property type="entry name" value="FYVE/PHD zinc finger"/>
    <property type="match status" value="1"/>
</dbReference>
<feature type="compositionally biased region" description="Polar residues" evidence="17">
    <location>
        <begin position="504"/>
        <end position="514"/>
    </location>
</feature>
<feature type="compositionally biased region" description="Basic residues" evidence="17">
    <location>
        <begin position="585"/>
        <end position="595"/>
    </location>
</feature>
<dbReference type="Pfam" id="PF00118">
    <property type="entry name" value="Cpn60_TCP1"/>
    <property type="match status" value="1"/>
</dbReference>
<feature type="region of interest" description="Disordered" evidence="17">
    <location>
        <begin position="2901"/>
        <end position="2923"/>
    </location>
</feature>
<feature type="compositionally biased region" description="Basic and acidic residues" evidence="17">
    <location>
        <begin position="1814"/>
        <end position="1836"/>
    </location>
</feature>
<dbReference type="FunFam" id="3.30.40.10:FF:000283">
    <property type="entry name" value="1-phosphatidylinositol-3-phosphate 5-kinase (Fab1)"/>
    <property type="match status" value="1"/>
</dbReference>
<feature type="region of interest" description="Disordered" evidence="17">
    <location>
        <begin position="1886"/>
        <end position="1914"/>
    </location>
</feature>
<feature type="region of interest" description="Disordered" evidence="17">
    <location>
        <begin position="119"/>
        <end position="254"/>
    </location>
</feature>
<feature type="compositionally biased region" description="Acidic residues" evidence="17">
    <location>
        <begin position="1992"/>
        <end position="2006"/>
    </location>
</feature>
<feature type="region of interest" description="Disordered" evidence="17">
    <location>
        <begin position="483"/>
        <end position="601"/>
    </location>
</feature>
<evidence type="ECO:0000256" key="1">
    <source>
        <dbReference type="ARBA" id="ARBA00000768"/>
    </source>
</evidence>
<dbReference type="InterPro" id="IPR027484">
    <property type="entry name" value="PInositol-4-P-5-kinase_N"/>
</dbReference>
<evidence type="ECO:0000256" key="11">
    <source>
        <dbReference type="ARBA" id="ARBA00023055"/>
    </source>
</evidence>
<dbReference type="PANTHER" id="PTHR45748">
    <property type="entry name" value="1-PHOSPHATIDYLINOSITOL 3-PHOSPHATE 5-KINASE-RELATED"/>
    <property type="match status" value="1"/>
</dbReference>
<keyword evidence="14" id="KW-0496">Mitochondrion</keyword>